<organism evidence="2 3">
    <name type="scientific">Pseudonocardia ailaonensis</name>
    <dbReference type="NCBI Taxonomy" id="367279"/>
    <lineage>
        <taxon>Bacteria</taxon>
        <taxon>Bacillati</taxon>
        <taxon>Actinomycetota</taxon>
        <taxon>Actinomycetes</taxon>
        <taxon>Pseudonocardiales</taxon>
        <taxon>Pseudonocardiaceae</taxon>
        <taxon>Pseudonocardia</taxon>
    </lineage>
</organism>
<protein>
    <recommendedName>
        <fullName evidence="4">DUF3710 domain-containing protein</fullName>
    </recommendedName>
</protein>
<feature type="compositionally biased region" description="Low complexity" evidence="1">
    <location>
        <begin position="246"/>
        <end position="263"/>
    </location>
</feature>
<evidence type="ECO:0000313" key="2">
    <source>
        <dbReference type="EMBL" id="GAA1856730.1"/>
    </source>
</evidence>
<evidence type="ECO:0008006" key="4">
    <source>
        <dbReference type="Google" id="ProtNLM"/>
    </source>
</evidence>
<dbReference type="InterPro" id="IPR022183">
    <property type="entry name" value="DUF3710"/>
</dbReference>
<feature type="compositionally biased region" description="Gly residues" evidence="1">
    <location>
        <begin position="412"/>
        <end position="443"/>
    </location>
</feature>
<feature type="compositionally biased region" description="Gly residues" evidence="1">
    <location>
        <begin position="356"/>
        <end position="397"/>
    </location>
</feature>
<dbReference type="RefSeq" id="WP_344419339.1">
    <property type="nucleotide sequence ID" value="NZ_BAAAQK010000012.1"/>
</dbReference>
<evidence type="ECO:0000256" key="1">
    <source>
        <dbReference type="SAM" id="MobiDB-lite"/>
    </source>
</evidence>
<proteinExistence type="predicted"/>
<feature type="compositionally biased region" description="Polar residues" evidence="1">
    <location>
        <begin position="686"/>
        <end position="697"/>
    </location>
</feature>
<dbReference type="Proteomes" id="UP001500449">
    <property type="component" value="Unassembled WGS sequence"/>
</dbReference>
<feature type="compositionally biased region" description="Basic residues" evidence="1">
    <location>
        <begin position="748"/>
        <end position="758"/>
    </location>
</feature>
<feature type="compositionally biased region" description="Low complexity" evidence="1">
    <location>
        <begin position="444"/>
        <end position="455"/>
    </location>
</feature>
<comment type="caution">
    <text evidence="2">The sequence shown here is derived from an EMBL/GenBank/DDBJ whole genome shotgun (WGS) entry which is preliminary data.</text>
</comment>
<keyword evidence="3" id="KW-1185">Reference proteome</keyword>
<feature type="compositionally biased region" description="Gly residues" evidence="1">
    <location>
        <begin position="645"/>
        <end position="679"/>
    </location>
</feature>
<name>A0ABN2NAA9_9PSEU</name>
<dbReference type="Pfam" id="PF12502">
    <property type="entry name" value="DUF3710"/>
    <property type="match status" value="1"/>
</dbReference>
<feature type="compositionally biased region" description="Low complexity" evidence="1">
    <location>
        <begin position="308"/>
        <end position="318"/>
    </location>
</feature>
<reference evidence="2 3" key="1">
    <citation type="journal article" date="2019" name="Int. J. Syst. Evol. Microbiol.">
        <title>The Global Catalogue of Microorganisms (GCM) 10K type strain sequencing project: providing services to taxonomists for standard genome sequencing and annotation.</title>
        <authorList>
            <consortium name="The Broad Institute Genomics Platform"/>
            <consortium name="The Broad Institute Genome Sequencing Center for Infectious Disease"/>
            <person name="Wu L."/>
            <person name="Ma J."/>
        </authorList>
    </citation>
    <scope>NUCLEOTIDE SEQUENCE [LARGE SCALE GENOMIC DNA]</scope>
    <source>
        <strain evidence="2 3">JCM 16009</strain>
    </source>
</reference>
<feature type="compositionally biased region" description="Gly residues" evidence="1">
    <location>
        <begin position="319"/>
        <end position="335"/>
    </location>
</feature>
<dbReference type="EMBL" id="BAAAQK010000012">
    <property type="protein sequence ID" value="GAA1856730.1"/>
    <property type="molecule type" value="Genomic_DNA"/>
</dbReference>
<feature type="region of interest" description="Disordered" evidence="1">
    <location>
        <begin position="246"/>
        <end position="758"/>
    </location>
</feature>
<accession>A0ABN2NAA9</accession>
<feature type="compositionally biased region" description="Low complexity" evidence="1">
    <location>
        <begin position="270"/>
        <end position="299"/>
    </location>
</feature>
<evidence type="ECO:0000313" key="3">
    <source>
        <dbReference type="Proteomes" id="UP001500449"/>
    </source>
</evidence>
<gene>
    <name evidence="2" type="ORF">GCM10009836_41250</name>
</gene>
<feature type="compositionally biased region" description="Low complexity" evidence="1">
    <location>
        <begin position="534"/>
        <end position="549"/>
    </location>
</feature>
<feature type="compositionally biased region" description="Low complexity" evidence="1">
    <location>
        <begin position="698"/>
        <end position="715"/>
    </location>
</feature>
<sequence length="758" mass="75405">MSVRYDDELSEMSDDLEEYDETYEGPDFGPFDVAKLDPAMTDALARRDFGAVQVPVPPRGSVVDPEDGVPIQAIHIAMPNGRLSLSALAAPRSASLWPDLCAEIEESLREGGAQVRSFTGEWGRELHAKTADAQSVFVGIDGERWMVYGVATAPAAEVVALDVELRRMLRGTIVVRGKSPYPPRTVLPLNPPSAAGIVQDEVAATEAAPPKTTLTLRTRAVAKEEPAEDAAPAVAAPAPVAPAPAAARAPVRPVPPVGQGSAPQAPPQAPGHVPADRAPLPQAPAAQGGFPQAPAAHGGFSQAPAIQGGASPAPAGFAHGPGGQVPGGVGQGGPGPYGPPPAVAGQGPRGPQPGGPQLGGPQLGGPQLGGPQHGGSQSGGWQSGGSQSGGPQSGGWQAGAPQVGGPRANGLQTGGPQAGGPQPGGGQLGGGQLGGGQLGGGQSMSGPGAPVRPAAGPGGFGVQEPAPPVGETRMLPAVGASGPAVPPAYGTDEPGRPVPAPYGTEESGRPVPPAYGVDAPGRQDPVALGGQDVGGRAPAAFAGGPTTPGVSRPSQDAYPPAPGYEVVDRDSGRLPLYGYSEQAAPAAPSYGGDPSGYTVVPSGPDTPEDVPTSLFDALMAEQADDRAADRPGPGGVPRGRHYRPGQGGSHRAGSNGHGPNGHPGHGANGHGANGYGANGYGSANGYISNGHSSANGETSANGYGSNGYGANTYGADPVEPARHGGGPDSRPALAYLDVDPMSLFSQPRRGRHRRPEGE</sequence>